<organism evidence="3 4">
    <name type="scientific">Yersinia intermedia</name>
    <dbReference type="NCBI Taxonomy" id="631"/>
    <lineage>
        <taxon>Bacteria</taxon>
        <taxon>Pseudomonadati</taxon>
        <taxon>Pseudomonadota</taxon>
        <taxon>Gammaproteobacteria</taxon>
        <taxon>Enterobacterales</taxon>
        <taxon>Yersiniaceae</taxon>
        <taxon>Yersinia</taxon>
    </lineage>
</organism>
<dbReference type="PRINTS" id="PR00038">
    <property type="entry name" value="HTHLUXR"/>
</dbReference>
<dbReference type="Gene3D" id="1.10.10.10">
    <property type="entry name" value="Winged helix-like DNA-binding domain superfamily/Winged helix DNA-binding domain"/>
    <property type="match status" value="1"/>
</dbReference>
<evidence type="ECO:0000256" key="1">
    <source>
        <dbReference type="ARBA" id="ARBA00023125"/>
    </source>
</evidence>
<name>A0A208ZVQ3_YERIN</name>
<evidence type="ECO:0000313" key="3">
    <source>
        <dbReference type="EMBL" id="OVZ84572.1"/>
    </source>
</evidence>
<gene>
    <name evidence="3" type="ORF">CBW57_15760</name>
</gene>
<dbReference type="PROSITE" id="PS50043">
    <property type="entry name" value="HTH_LUXR_2"/>
    <property type="match status" value="1"/>
</dbReference>
<dbReference type="Pfam" id="PF00196">
    <property type="entry name" value="GerE"/>
    <property type="match status" value="1"/>
</dbReference>
<sequence length="179" mass="21277">MDFDVDIIIISDLDKLKNETYNDEDIIFINYYNHNEKLLLILMDIKLRVKKVNIVVLYHFNKGYKFIDEMVFFNITKLIISRVNCICNIHTIINNYHKLNELSVLIFKKNNIDIFLNKNEKIIVTYILLGLNNKKISKKMNLSDKTISYYRSSIYKKLNINSLPCLFIRLNKCSELLVD</sequence>
<feature type="domain" description="HTH luxR-type" evidence="2">
    <location>
        <begin position="109"/>
        <end position="174"/>
    </location>
</feature>
<dbReference type="InterPro" id="IPR016032">
    <property type="entry name" value="Sig_transdc_resp-reg_C-effctor"/>
</dbReference>
<dbReference type="Proteomes" id="UP000196440">
    <property type="component" value="Unassembled WGS sequence"/>
</dbReference>
<keyword evidence="1" id="KW-0238">DNA-binding</keyword>
<dbReference type="InterPro" id="IPR036388">
    <property type="entry name" value="WH-like_DNA-bd_sf"/>
</dbReference>
<dbReference type="SUPFAM" id="SSF46894">
    <property type="entry name" value="C-terminal effector domain of the bipartite response regulators"/>
    <property type="match status" value="1"/>
</dbReference>
<dbReference type="EMBL" id="NHOI01000025">
    <property type="protein sequence ID" value="OVZ84572.1"/>
    <property type="molecule type" value="Genomic_DNA"/>
</dbReference>
<dbReference type="GO" id="GO:0006355">
    <property type="term" value="P:regulation of DNA-templated transcription"/>
    <property type="evidence" value="ECO:0007669"/>
    <property type="project" value="InterPro"/>
</dbReference>
<reference evidence="3 4" key="1">
    <citation type="submission" date="2017-05" db="EMBL/GenBank/DDBJ databases">
        <title>Whole genome sequencing of Yersinia kristensenii.</title>
        <authorList>
            <person name="Campioni F."/>
        </authorList>
    </citation>
    <scope>NUCLEOTIDE SEQUENCE [LARGE SCALE GENOMIC DNA]</scope>
    <source>
        <strain evidence="3 4">CFSAN060536</strain>
    </source>
</reference>
<comment type="caution">
    <text evidence="3">The sequence shown here is derived from an EMBL/GenBank/DDBJ whole genome shotgun (WGS) entry which is preliminary data.</text>
</comment>
<evidence type="ECO:0000313" key="4">
    <source>
        <dbReference type="Proteomes" id="UP000196440"/>
    </source>
</evidence>
<dbReference type="InterPro" id="IPR000792">
    <property type="entry name" value="Tscrpt_reg_LuxR_C"/>
</dbReference>
<dbReference type="PROSITE" id="PS00622">
    <property type="entry name" value="HTH_LUXR_1"/>
    <property type="match status" value="1"/>
</dbReference>
<evidence type="ECO:0000259" key="2">
    <source>
        <dbReference type="PROSITE" id="PS50043"/>
    </source>
</evidence>
<accession>A0A208ZVQ3</accession>
<dbReference type="AlphaFoldDB" id="A0A208ZVQ3"/>
<dbReference type="GO" id="GO:0003677">
    <property type="term" value="F:DNA binding"/>
    <property type="evidence" value="ECO:0007669"/>
    <property type="project" value="UniProtKB-KW"/>
</dbReference>
<dbReference type="SMART" id="SM00421">
    <property type="entry name" value="HTH_LUXR"/>
    <property type="match status" value="1"/>
</dbReference>
<proteinExistence type="predicted"/>
<protein>
    <recommendedName>
        <fullName evidence="2">HTH luxR-type domain-containing protein</fullName>
    </recommendedName>
</protein>